<dbReference type="GO" id="GO:0051119">
    <property type="term" value="F:sugar transmembrane transporter activity"/>
    <property type="evidence" value="ECO:0007669"/>
    <property type="project" value="InterPro"/>
</dbReference>
<keyword evidence="7" id="KW-1185">Reference proteome</keyword>
<dbReference type="STRING" id="216432.CA2559_00220"/>
<dbReference type="Gene3D" id="1.20.1280.290">
    <property type="match status" value="1"/>
</dbReference>
<dbReference type="RefSeq" id="WP_013185815.1">
    <property type="nucleotide sequence ID" value="NC_014230.1"/>
</dbReference>
<evidence type="ECO:0000256" key="2">
    <source>
        <dbReference type="ARBA" id="ARBA00022692"/>
    </source>
</evidence>
<evidence type="ECO:0008006" key="8">
    <source>
        <dbReference type="Google" id="ProtNLM"/>
    </source>
</evidence>
<dbReference type="InterPro" id="IPR006603">
    <property type="entry name" value="PQ-loop_rpt"/>
</dbReference>
<evidence type="ECO:0000256" key="1">
    <source>
        <dbReference type="ARBA" id="ARBA00004141"/>
    </source>
</evidence>
<reference evidence="6 7" key="1">
    <citation type="journal article" date="2010" name="J. Bacteriol.">
        <title>The complete genome sequence of Croceibacter atlanticus HTCC2559T.</title>
        <authorList>
            <person name="Oh H.M."/>
            <person name="Kang I."/>
            <person name="Ferriera S."/>
            <person name="Giovannoni S.J."/>
            <person name="Cho J.C."/>
        </authorList>
    </citation>
    <scope>NUCLEOTIDE SEQUENCE [LARGE SCALE GENOMIC DNA]</scope>
    <source>
        <strain evidence="7">ATCC BAA-628 / HTCC2559 / KCTC 12090</strain>
    </source>
</reference>
<feature type="transmembrane region" description="Helical" evidence="5">
    <location>
        <begin position="37"/>
        <end position="54"/>
    </location>
</feature>
<dbReference type="InterPro" id="IPR047662">
    <property type="entry name" value="SemiSWEET"/>
</dbReference>
<comment type="subcellular location">
    <subcellularLocation>
        <location evidence="1">Membrane</location>
        <topology evidence="1">Multi-pass membrane protein</topology>
    </subcellularLocation>
</comment>
<evidence type="ECO:0000313" key="6">
    <source>
        <dbReference type="EMBL" id="EAP87133.1"/>
    </source>
</evidence>
<keyword evidence="4 5" id="KW-0472">Membrane</keyword>
<dbReference type="AlphaFoldDB" id="A3U4G6"/>
<evidence type="ECO:0000313" key="7">
    <source>
        <dbReference type="Proteomes" id="UP000002297"/>
    </source>
</evidence>
<proteinExistence type="predicted"/>
<evidence type="ECO:0000256" key="3">
    <source>
        <dbReference type="ARBA" id="ARBA00022989"/>
    </source>
</evidence>
<accession>A3U4G6</accession>
<dbReference type="OrthoDB" id="122062at2"/>
<dbReference type="EMBL" id="CP002046">
    <property type="protein sequence ID" value="EAP87133.1"/>
    <property type="molecule type" value="Genomic_DNA"/>
</dbReference>
<dbReference type="KEGG" id="cat:CA2559_00220"/>
<keyword evidence="2 5" id="KW-0812">Transmembrane</keyword>
<sequence length="83" mass="9061">MEAALGIVAGILTMCGIVPQIVKAYKSKQVDDVSRGMLMIIMSGVGLWTVYGILKDDIPIIITNALAFLLNGYMLLLTYKLKK</sequence>
<feature type="transmembrane region" description="Helical" evidence="5">
    <location>
        <begin position="60"/>
        <end position="79"/>
    </location>
</feature>
<organism evidence="6 7">
    <name type="scientific">Croceibacter atlanticus (strain ATCC BAA-628 / JCM 21780 / CIP 108009 / IAM 15332 / KCTC 12090 / HTCC2559)</name>
    <dbReference type="NCBI Taxonomy" id="216432"/>
    <lineage>
        <taxon>Bacteria</taxon>
        <taxon>Pseudomonadati</taxon>
        <taxon>Bacteroidota</taxon>
        <taxon>Flavobacteriia</taxon>
        <taxon>Flavobacteriales</taxon>
        <taxon>Flavobacteriaceae</taxon>
        <taxon>Croceibacter</taxon>
    </lineage>
</organism>
<protein>
    <recommendedName>
        <fullName evidence="8">MtN3 and saliva related transmembrane protein</fullName>
    </recommendedName>
</protein>
<dbReference type="HOGENOM" id="CLU_135915_1_1_10"/>
<evidence type="ECO:0000256" key="5">
    <source>
        <dbReference type="SAM" id="Phobius"/>
    </source>
</evidence>
<gene>
    <name evidence="6" type="ordered locus">CA2559_00220</name>
</gene>
<dbReference type="eggNOG" id="COG4095">
    <property type="taxonomic scope" value="Bacteria"/>
</dbReference>
<dbReference type="GO" id="GO:0016020">
    <property type="term" value="C:membrane"/>
    <property type="evidence" value="ECO:0007669"/>
    <property type="project" value="UniProtKB-SubCell"/>
</dbReference>
<keyword evidence="3 5" id="KW-1133">Transmembrane helix</keyword>
<dbReference type="GeneID" id="89451856"/>
<dbReference type="Pfam" id="PF04193">
    <property type="entry name" value="PQ-loop"/>
    <property type="match status" value="1"/>
</dbReference>
<dbReference type="NCBIfam" id="NF037968">
    <property type="entry name" value="SemiSWEET_2"/>
    <property type="match status" value="1"/>
</dbReference>
<evidence type="ECO:0000256" key="4">
    <source>
        <dbReference type="ARBA" id="ARBA00023136"/>
    </source>
</evidence>
<name>A3U4G6_CROAH</name>
<dbReference type="Proteomes" id="UP000002297">
    <property type="component" value="Chromosome"/>
</dbReference>
<feature type="transmembrane region" description="Helical" evidence="5">
    <location>
        <begin position="6"/>
        <end position="25"/>
    </location>
</feature>